<keyword evidence="3" id="KW-1185">Reference proteome</keyword>
<dbReference type="Proteomes" id="UP000627292">
    <property type="component" value="Unassembled WGS sequence"/>
</dbReference>
<sequence length="166" mass="18577">MAFRWTYILRKRKNKKNYNLTIMKKFIIAAITVITLATSAFAADTNDKAMNLFKAAYPGAEKVRYKAVGELVSVSFVLDGTNMQAFYNAEGEQIAVSRVTDYKRLPLRATTTIENKFKGYTATEVIEMDHSTEGTSYYVSLVNDSQKVIAQVSVSGEVSVFKKSVK</sequence>
<feature type="chain" id="PRO_5037931106" description="Beta-lactamase-inhibitor-like PepSY-like domain-containing protein" evidence="1">
    <location>
        <begin position="43"/>
        <end position="166"/>
    </location>
</feature>
<dbReference type="AlphaFoldDB" id="A0A917J3N6"/>
<protein>
    <recommendedName>
        <fullName evidence="4">Beta-lactamase-inhibitor-like PepSY-like domain-containing protein</fullName>
    </recommendedName>
</protein>
<organism evidence="2 3">
    <name type="scientific">Filimonas zeae</name>
    <dbReference type="NCBI Taxonomy" id="1737353"/>
    <lineage>
        <taxon>Bacteria</taxon>
        <taxon>Pseudomonadati</taxon>
        <taxon>Bacteroidota</taxon>
        <taxon>Chitinophagia</taxon>
        <taxon>Chitinophagales</taxon>
        <taxon>Chitinophagaceae</taxon>
        <taxon>Filimonas</taxon>
    </lineage>
</organism>
<keyword evidence="1" id="KW-0732">Signal</keyword>
<gene>
    <name evidence="2" type="ORF">GCM10011379_45160</name>
</gene>
<evidence type="ECO:0000313" key="2">
    <source>
        <dbReference type="EMBL" id="GGH77986.1"/>
    </source>
</evidence>
<evidence type="ECO:0008006" key="4">
    <source>
        <dbReference type="Google" id="ProtNLM"/>
    </source>
</evidence>
<reference evidence="2" key="1">
    <citation type="journal article" date="2014" name="Int. J. Syst. Evol. Microbiol.">
        <title>Complete genome sequence of Corynebacterium casei LMG S-19264T (=DSM 44701T), isolated from a smear-ripened cheese.</title>
        <authorList>
            <consortium name="US DOE Joint Genome Institute (JGI-PGF)"/>
            <person name="Walter F."/>
            <person name="Albersmeier A."/>
            <person name="Kalinowski J."/>
            <person name="Ruckert C."/>
        </authorList>
    </citation>
    <scope>NUCLEOTIDE SEQUENCE</scope>
    <source>
        <strain evidence="2">CGMCC 1.15290</strain>
    </source>
</reference>
<proteinExistence type="predicted"/>
<comment type="caution">
    <text evidence="2">The sequence shown here is derived from an EMBL/GenBank/DDBJ whole genome shotgun (WGS) entry which is preliminary data.</text>
</comment>
<feature type="signal peptide" evidence="1">
    <location>
        <begin position="1"/>
        <end position="42"/>
    </location>
</feature>
<dbReference type="SUPFAM" id="SSF160574">
    <property type="entry name" value="BT0923-like"/>
    <property type="match status" value="1"/>
</dbReference>
<dbReference type="EMBL" id="BMIB01000004">
    <property type="protein sequence ID" value="GGH77986.1"/>
    <property type="molecule type" value="Genomic_DNA"/>
</dbReference>
<dbReference type="Gene3D" id="3.10.450.360">
    <property type="match status" value="1"/>
</dbReference>
<reference evidence="2" key="2">
    <citation type="submission" date="2020-09" db="EMBL/GenBank/DDBJ databases">
        <authorList>
            <person name="Sun Q."/>
            <person name="Zhou Y."/>
        </authorList>
    </citation>
    <scope>NUCLEOTIDE SEQUENCE</scope>
    <source>
        <strain evidence="2">CGMCC 1.15290</strain>
    </source>
</reference>
<accession>A0A917J3N6</accession>
<name>A0A917J3N6_9BACT</name>
<evidence type="ECO:0000256" key="1">
    <source>
        <dbReference type="SAM" id="SignalP"/>
    </source>
</evidence>
<evidence type="ECO:0000313" key="3">
    <source>
        <dbReference type="Proteomes" id="UP000627292"/>
    </source>
</evidence>